<keyword evidence="4" id="KW-0378">Hydrolase</keyword>
<dbReference type="GO" id="GO:0005886">
    <property type="term" value="C:plasma membrane"/>
    <property type="evidence" value="ECO:0007669"/>
    <property type="project" value="TreeGrafter"/>
</dbReference>
<dbReference type="GO" id="GO:0004176">
    <property type="term" value="F:ATP-dependent peptidase activity"/>
    <property type="evidence" value="ECO:0007669"/>
    <property type="project" value="InterPro"/>
</dbReference>
<dbReference type="GO" id="GO:0042981">
    <property type="term" value="P:regulation of apoptotic process"/>
    <property type="evidence" value="ECO:0007669"/>
    <property type="project" value="InterPro"/>
</dbReference>
<dbReference type="GO" id="GO:0006508">
    <property type="term" value="P:proteolysis"/>
    <property type="evidence" value="ECO:0007669"/>
    <property type="project" value="UniProtKB-KW"/>
</dbReference>
<protein>
    <submittedName>
        <fullName evidence="4">ATP-dependent zinc metalloprotease FtsH</fullName>
        <ecNumber evidence="4">3.4.24.-</ecNumber>
    </submittedName>
</protein>
<evidence type="ECO:0000256" key="2">
    <source>
        <dbReference type="SAM" id="MobiDB-lite"/>
    </source>
</evidence>
<evidence type="ECO:0000313" key="4">
    <source>
        <dbReference type="EMBL" id="MPN64923.1"/>
    </source>
</evidence>
<dbReference type="GO" id="GO:0004222">
    <property type="term" value="F:metalloendopeptidase activity"/>
    <property type="evidence" value="ECO:0007669"/>
    <property type="project" value="InterPro"/>
</dbReference>
<evidence type="ECO:0000259" key="3">
    <source>
        <dbReference type="PROSITE" id="PS50209"/>
    </source>
</evidence>
<proteinExistence type="predicted"/>
<gene>
    <name evidence="4" type="primary">ftsH_102</name>
    <name evidence="4" type="ORF">SDC9_212702</name>
</gene>
<feature type="domain" description="CARD" evidence="3">
    <location>
        <begin position="100"/>
        <end position="150"/>
    </location>
</feature>
<dbReference type="PANTHER" id="PTHR23076:SF97">
    <property type="entry name" value="ATP-DEPENDENT ZINC METALLOPROTEASE YME1L1"/>
    <property type="match status" value="1"/>
</dbReference>
<dbReference type="InterPro" id="IPR000642">
    <property type="entry name" value="Peptidase_M41"/>
</dbReference>
<dbReference type="AlphaFoldDB" id="A0A645K1C7"/>
<reference evidence="4" key="1">
    <citation type="submission" date="2019-08" db="EMBL/GenBank/DDBJ databases">
        <authorList>
            <person name="Kucharzyk K."/>
            <person name="Murdoch R.W."/>
            <person name="Higgins S."/>
            <person name="Loffler F."/>
        </authorList>
    </citation>
    <scope>NUCLEOTIDE SEQUENCE</scope>
</reference>
<dbReference type="InterPro" id="IPR037219">
    <property type="entry name" value="Peptidase_M41-like"/>
</dbReference>
<dbReference type="EMBL" id="VSSQ01146514">
    <property type="protein sequence ID" value="MPN64923.1"/>
    <property type="molecule type" value="Genomic_DNA"/>
</dbReference>
<evidence type="ECO:0000256" key="1">
    <source>
        <dbReference type="SAM" id="Coils"/>
    </source>
</evidence>
<dbReference type="SUPFAM" id="SSF140990">
    <property type="entry name" value="FtsH protease domain-like"/>
    <property type="match status" value="1"/>
</dbReference>
<dbReference type="GO" id="GO:0030163">
    <property type="term" value="P:protein catabolic process"/>
    <property type="evidence" value="ECO:0007669"/>
    <property type="project" value="TreeGrafter"/>
</dbReference>
<dbReference type="GO" id="GO:0005524">
    <property type="term" value="F:ATP binding"/>
    <property type="evidence" value="ECO:0007669"/>
    <property type="project" value="InterPro"/>
</dbReference>
<dbReference type="InterPro" id="IPR001315">
    <property type="entry name" value="CARD"/>
</dbReference>
<keyword evidence="4" id="KW-0645">Protease</keyword>
<comment type="caution">
    <text evidence="4">The sequence shown here is derived from an EMBL/GenBank/DDBJ whole genome shotgun (WGS) entry which is preliminary data.</text>
</comment>
<dbReference type="EC" id="3.4.24.-" evidence="4"/>
<dbReference type="PROSITE" id="PS50209">
    <property type="entry name" value="CARD"/>
    <property type="match status" value="1"/>
</dbReference>
<sequence length="150" mass="16481">MTIEARGGHGGYMEHADTEDQPLLKKEDLIGRIRTSLGGRAAELVYYGAADGVSTGASGDLQNATQIARAMICSYGMDETIGLMTLTPEEAQKGPMAAVVNERINAVLRDEMARTVELIQSGREKIDRLVERLMEKNKLTKEEIEEILKD</sequence>
<keyword evidence="1" id="KW-0175">Coiled coil</keyword>
<feature type="coiled-coil region" evidence="1">
    <location>
        <begin position="123"/>
        <end position="150"/>
    </location>
</feature>
<keyword evidence="4" id="KW-0482">Metalloprotease</keyword>
<feature type="region of interest" description="Disordered" evidence="2">
    <location>
        <begin position="1"/>
        <end position="20"/>
    </location>
</feature>
<dbReference type="Gene3D" id="1.20.58.760">
    <property type="entry name" value="Peptidase M41"/>
    <property type="match status" value="1"/>
</dbReference>
<organism evidence="4">
    <name type="scientific">bioreactor metagenome</name>
    <dbReference type="NCBI Taxonomy" id="1076179"/>
    <lineage>
        <taxon>unclassified sequences</taxon>
        <taxon>metagenomes</taxon>
        <taxon>ecological metagenomes</taxon>
    </lineage>
</organism>
<accession>A0A645K1C7</accession>
<name>A0A645K1C7_9ZZZZ</name>
<dbReference type="Pfam" id="PF01434">
    <property type="entry name" value="Peptidase_M41"/>
    <property type="match status" value="1"/>
</dbReference>
<dbReference type="PANTHER" id="PTHR23076">
    <property type="entry name" value="METALLOPROTEASE M41 FTSH"/>
    <property type="match status" value="1"/>
</dbReference>